<dbReference type="Pfam" id="PF14498">
    <property type="entry name" value="Glyco_hyd_65N_2"/>
    <property type="match status" value="1"/>
</dbReference>
<dbReference type="SUPFAM" id="SSF48208">
    <property type="entry name" value="Six-hairpin glycosidases"/>
    <property type="match status" value="1"/>
</dbReference>
<evidence type="ECO:0000259" key="4">
    <source>
        <dbReference type="Pfam" id="PF22124"/>
    </source>
</evidence>
<feature type="compositionally biased region" description="Low complexity" evidence="1">
    <location>
        <begin position="818"/>
        <end position="828"/>
    </location>
</feature>
<feature type="region of interest" description="Disordered" evidence="1">
    <location>
        <begin position="211"/>
        <end position="231"/>
    </location>
</feature>
<feature type="domain" description="Glycosyl hydrolase family 95 N-terminal" evidence="2">
    <location>
        <begin position="67"/>
        <end position="280"/>
    </location>
</feature>
<dbReference type="InterPro" id="IPR016518">
    <property type="entry name" value="Alpha-L-fucosidase"/>
</dbReference>
<feature type="region of interest" description="Disordered" evidence="1">
    <location>
        <begin position="803"/>
        <end position="828"/>
    </location>
</feature>
<feature type="region of interest" description="Disordered" evidence="1">
    <location>
        <begin position="1"/>
        <end position="21"/>
    </location>
</feature>
<dbReference type="FunFam" id="1.50.10.10:FF:000028">
    <property type="entry name" value="Alpha-L-fucosidase 2"/>
    <property type="match status" value="1"/>
</dbReference>
<evidence type="ECO:0000256" key="1">
    <source>
        <dbReference type="SAM" id="MobiDB-lite"/>
    </source>
</evidence>
<comment type="caution">
    <text evidence="5">The sequence shown here is derived from an EMBL/GenBank/DDBJ whole genome shotgun (WGS) entry which is preliminary data.</text>
</comment>
<feature type="domain" description="Alpha fucosidase A-like C-terminal" evidence="3">
    <location>
        <begin position="735"/>
        <end position="793"/>
    </location>
</feature>
<gene>
    <name evidence="5" type="ORF">Scaly_1373900</name>
</gene>
<evidence type="ECO:0000313" key="5">
    <source>
        <dbReference type="EMBL" id="KAL0356882.1"/>
    </source>
</evidence>
<dbReference type="PIRSF" id="PIRSF007663">
    <property type="entry name" value="UCP007663"/>
    <property type="match status" value="1"/>
</dbReference>
<feature type="region of interest" description="Disordered" evidence="1">
    <location>
        <begin position="281"/>
        <end position="300"/>
    </location>
</feature>
<dbReference type="InterPro" id="IPR027414">
    <property type="entry name" value="GH95_N_dom"/>
</dbReference>
<reference evidence="5" key="1">
    <citation type="submission" date="2020-06" db="EMBL/GenBank/DDBJ databases">
        <authorList>
            <person name="Li T."/>
            <person name="Hu X."/>
            <person name="Zhang T."/>
            <person name="Song X."/>
            <person name="Zhang H."/>
            <person name="Dai N."/>
            <person name="Sheng W."/>
            <person name="Hou X."/>
            <person name="Wei L."/>
        </authorList>
    </citation>
    <scope>NUCLEOTIDE SEQUENCE</scope>
    <source>
        <strain evidence="5">KEN8</strain>
        <tissue evidence="5">Leaf</tissue>
    </source>
</reference>
<sequence length="885" mass="98184">MSLRNLSPMKKSAETRHGAAIKASPTAHVLAQKESAKNRFFFGLALGVAVKDKDVWSSSLEKYMDRNGRLGAMIWGGVANETINLNEDTLWTGTPGDYTDPDAPNTLSKVRKLVDDGQYAEATAAAVNLSGNPSDVYQLLGDIKIEFSDTHAAYDEESYQRVLDLDTATVKVQYSANEVEYTREYFTSNPDEVVVIKISGNKPSCRRIAPKVYGNGNPKGSSPQKSIKNPNPKGIQYSAVLDLQISDDAGELQVVNGRKLRVEGGNWAVIRLTASSSFDGPFTKPVDSKKDPRSESLSTMDSAKRYSYSDLYARHVDDYQALFHRVSLQLSNSPKSAVGNSINVKEGKDELITTAQRVKSFKTYEDPSMVELLFQYGRYLLIACSRPGSQPSNLQGIWNKDIEPAWDGAPHLNINLQMNYWPSLSCNLKECQEPLFDYISSLSRNGNKTAKVNYGASGWVAHQVSDIWAKTSPDRGQAVWALWQMGGAWLCTHLWEHYTYTMDREFLRNKAYPLLEGCAAFLLDWLIEGPRGILETNPSTSPEHIFTAPDGKPASVSYSSAMDMQIIQEVFSAIVSAAEELGKSNDDLIVRIRKAQPHLAPTRIARDGSIMEWAQEFEDPEVHHRHLSHLFGLFPGRTINLEMTPDLCKAAENTLNKRGEEGPGWSTTWKAALWARLHNSEHAYRMVKHLFDLVDPNHESDFEGGLYANLFTAHPPFQIDANFGFSAAVAEMLVQSTVKDLYLLPALPRDKWPNGCVKGLKARGGVTVSVCWSEGDLEEVGLWSNDGNTVKRSLISTSRASAFRSSPPLSAPRPLRPPSVSSSRVNPRRLSFSNPRTLGELGCIQSIMPLHTMLAGARLTSHLAVNVRAFCELSHGTFRRSCQDR</sequence>
<dbReference type="InterPro" id="IPR012341">
    <property type="entry name" value="6hp_glycosidase-like_sf"/>
</dbReference>
<dbReference type="PANTHER" id="PTHR31084:SF0">
    <property type="entry name" value="ALPHA-L-FUCOSIDASE 2"/>
    <property type="match status" value="1"/>
</dbReference>
<dbReference type="InterPro" id="IPR008928">
    <property type="entry name" value="6-hairpin_glycosidase_sf"/>
</dbReference>
<feature type="compositionally biased region" description="Polar residues" evidence="1">
    <location>
        <begin position="218"/>
        <end position="229"/>
    </location>
</feature>
<feature type="domain" description="Glycosyl hydrolase family 95 catalytic" evidence="4">
    <location>
        <begin position="307"/>
        <end position="733"/>
    </location>
</feature>
<dbReference type="GO" id="GO:0005975">
    <property type="term" value="P:carbohydrate metabolic process"/>
    <property type="evidence" value="ECO:0007669"/>
    <property type="project" value="InterPro"/>
</dbReference>
<dbReference type="AlphaFoldDB" id="A0AAW2PKX3"/>
<dbReference type="InterPro" id="IPR049053">
    <property type="entry name" value="AFCA-like_C"/>
</dbReference>
<dbReference type="PANTHER" id="PTHR31084">
    <property type="entry name" value="ALPHA-L-FUCOSIDASE 2"/>
    <property type="match status" value="1"/>
</dbReference>
<dbReference type="Pfam" id="PF22124">
    <property type="entry name" value="Glyco_hydro_95_cat"/>
    <property type="match status" value="1"/>
</dbReference>
<name>A0AAW2PKX3_9LAMI</name>
<accession>A0AAW2PKX3</accession>
<dbReference type="GO" id="GO:0004560">
    <property type="term" value="F:alpha-L-fucosidase activity"/>
    <property type="evidence" value="ECO:0007669"/>
    <property type="project" value="InterPro"/>
</dbReference>
<evidence type="ECO:0000259" key="3">
    <source>
        <dbReference type="Pfam" id="PF21307"/>
    </source>
</evidence>
<dbReference type="InterPro" id="IPR054363">
    <property type="entry name" value="GH95_cat"/>
</dbReference>
<dbReference type="Gene3D" id="1.50.10.10">
    <property type="match status" value="1"/>
</dbReference>
<proteinExistence type="predicted"/>
<organism evidence="5">
    <name type="scientific">Sesamum calycinum</name>
    <dbReference type="NCBI Taxonomy" id="2727403"/>
    <lineage>
        <taxon>Eukaryota</taxon>
        <taxon>Viridiplantae</taxon>
        <taxon>Streptophyta</taxon>
        <taxon>Embryophyta</taxon>
        <taxon>Tracheophyta</taxon>
        <taxon>Spermatophyta</taxon>
        <taxon>Magnoliopsida</taxon>
        <taxon>eudicotyledons</taxon>
        <taxon>Gunneridae</taxon>
        <taxon>Pentapetalae</taxon>
        <taxon>asterids</taxon>
        <taxon>lamiids</taxon>
        <taxon>Lamiales</taxon>
        <taxon>Pedaliaceae</taxon>
        <taxon>Sesamum</taxon>
    </lineage>
</organism>
<dbReference type="EMBL" id="JACGWM010000008">
    <property type="protein sequence ID" value="KAL0356882.1"/>
    <property type="molecule type" value="Genomic_DNA"/>
</dbReference>
<reference evidence="5" key="2">
    <citation type="journal article" date="2024" name="Plant">
        <title>Genomic evolution and insights into agronomic trait innovations of Sesamum species.</title>
        <authorList>
            <person name="Miao H."/>
            <person name="Wang L."/>
            <person name="Qu L."/>
            <person name="Liu H."/>
            <person name="Sun Y."/>
            <person name="Le M."/>
            <person name="Wang Q."/>
            <person name="Wei S."/>
            <person name="Zheng Y."/>
            <person name="Lin W."/>
            <person name="Duan Y."/>
            <person name="Cao H."/>
            <person name="Xiong S."/>
            <person name="Wang X."/>
            <person name="Wei L."/>
            <person name="Li C."/>
            <person name="Ma Q."/>
            <person name="Ju M."/>
            <person name="Zhao R."/>
            <person name="Li G."/>
            <person name="Mu C."/>
            <person name="Tian Q."/>
            <person name="Mei H."/>
            <person name="Zhang T."/>
            <person name="Gao T."/>
            <person name="Zhang H."/>
        </authorList>
    </citation>
    <scope>NUCLEOTIDE SEQUENCE</scope>
    <source>
        <strain evidence="5">KEN8</strain>
    </source>
</reference>
<dbReference type="Pfam" id="PF21307">
    <property type="entry name" value="Glyco_hydro_95_C"/>
    <property type="match status" value="1"/>
</dbReference>
<protein>
    <submittedName>
        <fullName evidence="5">Alpha-L-fucosidase 2</fullName>
    </submittedName>
</protein>
<evidence type="ECO:0000259" key="2">
    <source>
        <dbReference type="Pfam" id="PF14498"/>
    </source>
</evidence>